<comment type="subcellular location">
    <subcellularLocation>
        <location evidence="1 7">Membrane</location>
        <topology evidence="1 7">Multi-pass membrane protein</topology>
    </subcellularLocation>
</comment>
<evidence type="ECO:0000256" key="1">
    <source>
        <dbReference type="ARBA" id="ARBA00004141"/>
    </source>
</evidence>
<gene>
    <name evidence="8" type="ORF">BdWA1_003270</name>
</gene>
<sequence length="529" mass="57403">MDAAHPELLWVVILCGIMCVIMAMAMGANDVANAFAASVGSGSLSLGTALCLAFIFEIFGALVLGGAVTDAIRKKVLRFEAFEDAPVELGLGMLAASTGTASWLVISTWFGMPVSTTHSIIGALAGFGVASGRVDSIYWMQILYIIISWLVLPISAVLISGTFYILIQEVFLKRSNIYKTVFYLEWLFLFVGCIPLTIFISYENPLLKAEGDAIGAEFAKWFKSSLGNRLICILVIHFTAFFILTSIAYAVTYCRINSKWSFVRTNRKLTGIFNFSLFKKRPTSDENEAVTANSREIPKNEKSINDIEGAVESPRVDVNSDQHKTEVAFSAMQIIAALVVIISHSANDAANAVAPFATVMLLYRDGLIKSMVSTPWYLLLCGGACMSLGLSILGYKVIQTVGLNLLKVTPSRGYVIDTTVGNLVIFLCHLGIPVSSTQCAVSSALGVGLVLDVNEKNNSGVPIIALDDNENQEQQPSCFKTILARISTKNVSFALFKKILVLWVSTMFFSGIISALLFIVVKFCVKLAS</sequence>
<comment type="caution">
    <text evidence="8">The sequence shown here is derived from an EMBL/GenBank/DDBJ whole genome shotgun (WGS) entry which is preliminary data.</text>
</comment>
<keyword evidence="6 7" id="KW-0472">Membrane</keyword>
<dbReference type="PANTHER" id="PTHR11101:SF80">
    <property type="entry name" value="PHOSPHATE TRANSPORTER"/>
    <property type="match status" value="1"/>
</dbReference>
<keyword evidence="2 7" id="KW-0813">Transport</keyword>
<comment type="similarity">
    <text evidence="7">Belongs to the inorganic phosphate transporter (PiT) (TC 2.A.20) family.</text>
</comment>
<evidence type="ECO:0000256" key="3">
    <source>
        <dbReference type="ARBA" id="ARBA00022592"/>
    </source>
</evidence>
<dbReference type="AlphaFoldDB" id="A0AAD9UN08"/>
<accession>A0AAD9UN08</accession>
<evidence type="ECO:0000256" key="2">
    <source>
        <dbReference type="ARBA" id="ARBA00022448"/>
    </source>
</evidence>
<keyword evidence="5 7" id="KW-1133">Transmembrane helix</keyword>
<feature type="transmembrane region" description="Helical" evidence="7">
    <location>
        <begin position="375"/>
        <end position="398"/>
    </location>
</feature>
<dbReference type="GO" id="GO:0005315">
    <property type="term" value="F:phosphate transmembrane transporter activity"/>
    <property type="evidence" value="ECO:0007669"/>
    <property type="project" value="InterPro"/>
</dbReference>
<dbReference type="GeneID" id="94337567"/>
<keyword evidence="3 7" id="KW-0592">Phosphate transport</keyword>
<protein>
    <recommendedName>
        <fullName evidence="7">Phosphate transporter</fullName>
    </recommendedName>
</protein>
<evidence type="ECO:0000256" key="6">
    <source>
        <dbReference type="ARBA" id="ARBA00023136"/>
    </source>
</evidence>
<feature type="transmembrane region" description="Helical" evidence="7">
    <location>
        <begin position="142"/>
        <end position="167"/>
    </location>
</feature>
<keyword evidence="4 7" id="KW-0812">Transmembrane</keyword>
<evidence type="ECO:0000256" key="4">
    <source>
        <dbReference type="ARBA" id="ARBA00022692"/>
    </source>
</evidence>
<feature type="transmembrane region" description="Helical" evidence="7">
    <location>
        <begin position="500"/>
        <end position="525"/>
    </location>
</feature>
<dbReference type="EMBL" id="JALLKP010000004">
    <property type="protein sequence ID" value="KAK2195593.1"/>
    <property type="molecule type" value="Genomic_DNA"/>
</dbReference>
<reference evidence="8" key="1">
    <citation type="journal article" date="2023" name="Nat. Microbiol.">
        <title>Babesia duncani multi-omics identifies virulence factors and drug targets.</title>
        <authorList>
            <person name="Singh P."/>
            <person name="Lonardi S."/>
            <person name="Liang Q."/>
            <person name="Vydyam P."/>
            <person name="Khabirova E."/>
            <person name="Fang T."/>
            <person name="Gihaz S."/>
            <person name="Thekkiniath J."/>
            <person name="Munshi M."/>
            <person name="Abel S."/>
            <person name="Ciampossin L."/>
            <person name="Batugedara G."/>
            <person name="Gupta M."/>
            <person name="Lu X.M."/>
            <person name="Lenz T."/>
            <person name="Chakravarty S."/>
            <person name="Cornillot E."/>
            <person name="Hu Y."/>
            <person name="Ma W."/>
            <person name="Gonzalez L.M."/>
            <person name="Sanchez S."/>
            <person name="Estrada K."/>
            <person name="Sanchez-Flores A."/>
            <person name="Montero E."/>
            <person name="Harb O.S."/>
            <person name="Le Roch K.G."/>
            <person name="Mamoun C.B."/>
        </authorList>
    </citation>
    <scope>NUCLEOTIDE SEQUENCE</scope>
    <source>
        <strain evidence="8">WA1</strain>
    </source>
</reference>
<name>A0AAD9UN08_9APIC</name>
<dbReference type="Pfam" id="PF01384">
    <property type="entry name" value="PHO4"/>
    <property type="match status" value="1"/>
</dbReference>
<organism evidence="8 9">
    <name type="scientific">Babesia duncani</name>
    <dbReference type="NCBI Taxonomy" id="323732"/>
    <lineage>
        <taxon>Eukaryota</taxon>
        <taxon>Sar</taxon>
        <taxon>Alveolata</taxon>
        <taxon>Apicomplexa</taxon>
        <taxon>Aconoidasida</taxon>
        <taxon>Piroplasmida</taxon>
        <taxon>Babesiidae</taxon>
        <taxon>Babesia</taxon>
    </lineage>
</organism>
<dbReference type="KEGG" id="bdw:94337567"/>
<feature type="transmembrane region" description="Helical" evidence="7">
    <location>
        <begin position="334"/>
        <end position="363"/>
    </location>
</feature>
<feature type="transmembrane region" description="Helical" evidence="7">
    <location>
        <begin position="112"/>
        <end position="130"/>
    </location>
</feature>
<proteinExistence type="inferred from homology"/>
<keyword evidence="9" id="KW-1185">Reference proteome</keyword>
<dbReference type="GO" id="GO:0035435">
    <property type="term" value="P:phosphate ion transmembrane transport"/>
    <property type="evidence" value="ECO:0007669"/>
    <property type="project" value="TreeGrafter"/>
</dbReference>
<evidence type="ECO:0000256" key="5">
    <source>
        <dbReference type="ARBA" id="ARBA00022989"/>
    </source>
</evidence>
<dbReference type="Proteomes" id="UP001214638">
    <property type="component" value="Unassembled WGS sequence"/>
</dbReference>
<dbReference type="PANTHER" id="PTHR11101">
    <property type="entry name" value="PHOSPHATE TRANSPORTER"/>
    <property type="match status" value="1"/>
</dbReference>
<feature type="transmembrane region" description="Helical" evidence="7">
    <location>
        <begin position="7"/>
        <end position="26"/>
    </location>
</feature>
<evidence type="ECO:0000256" key="7">
    <source>
        <dbReference type="RuleBase" id="RU363058"/>
    </source>
</evidence>
<feature type="transmembrane region" description="Helical" evidence="7">
    <location>
        <begin position="182"/>
        <end position="202"/>
    </location>
</feature>
<feature type="transmembrane region" description="Helical" evidence="7">
    <location>
        <begin position="46"/>
        <end position="68"/>
    </location>
</feature>
<feature type="transmembrane region" description="Helical" evidence="7">
    <location>
        <begin position="230"/>
        <end position="251"/>
    </location>
</feature>
<evidence type="ECO:0000313" key="8">
    <source>
        <dbReference type="EMBL" id="KAK2195593.1"/>
    </source>
</evidence>
<evidence type="ECO:0000313" key="9">
    <source>
        <dbReference type="Proteomes" id="UP001214638"/>
    </source>
</evidence>
<dbReference type="InterPro" id="IPR001204">
    <property type="entry name" value="Phos_transporter"/>
</dbReference>
<comment type="function">
    <text evidence="7">Sodium-phosphate symporter.</text>
</comment>
<dbReference type="RefSeq" id="XP_067802436.1">
    <property type="nucleotide sequence ID" value="XM_067948285.1"/>
</dbReference>
<dbReference type="GO" id="GO:0016020">
    <property type="term" value="C:membrane"/>
    <property type="evidence" value="ECO:0007669"/>
    <property type="project" value="UniProtKB-SubCell"/>
</dbReference>